<dbReference type="GO" id="GO:0005615">
    <property type="term" value="C:extracellular space"/>
    <property type="evidence" value="ECO:0007669"/>
    <property type="project" value="TreeGrafter"/>
</dbReference>
<dbReference type="Gene3D" id="3.40.630.10">
    <property type="entry name" value="Zn peptidases"/>
    <property type="match status" value="1"/>
</dbReference>
<dbReference type="PANTHER" id="PTHR11705:SF143">
    <property type="entry name" value="SLL0236 PROTEIN"/>
    <property type="match status" value="1"/>
</dbReference>
<dbReference type="AlphaFoldDB" id="A0AAV4AL26"/>
<evidence type="ECO:0000256" key="2">
    <source>
        <dbReference type="ARBA" id="ARBA00005988"/>
    </source>
</evidence>
<sequence length="192" mass="21454">MKNRVVYLRSSSPYKANEINLAVAFQSATGVSNHCGDQDYPGNKPFSEPESVNIKYLVEKLQPRLVAYVSVHSYSQVILIPWSYSKDLPKPPNFNETLRIGRVMASAMEVRHGKVYRTGQAPDVLGYAPSGTSQDWVMKAVPGIFAVCIELRPAAFGNFTFEDFLLEEEQIVPTAEEYFDGLVAMAKELQLI</sequence>
<feature type="active site" description="Proton donor/acceptor" evidence="9">
    <location>
        <position position="150"/>
    </location>
</feature>
<dbReference type="InterPro" id="IPR000834">
    <property type="entry name" value="Peptidase_M14"/>
</dbReference>
<keyword evidence="7" id="KW-0862">Zinc</keyword>
<dbReference type="PANTHER" id="PTHR11705">
    <property type="entry name" value="PROTEASE FAMILY M14 CARBOXYPEPTIDASE A,B"/>
    <property type="match status" value="1"/>
</dbReference>
<name>A0AAV4AL26_9GAST</name>
<keyword evidence="4" id="KW-0645">Protease</keyword>
<reference evidence="11 12" key="1">
    <citation type="journal article" date="2021" name="Elife">
        <title>Chloroplast acquisition without the gene transfer in kleptoplastic sea slugs, Plakobranchus ocellatus.</title>
        <authorList>
            <person name="Maeda T."/>
            <person name="Takahashi S."/>
            <person name="Yoshida T."/>
            <person name="Shimamura S."/>
            <person name="Takaki Y."/>
            <person name="Nagai Y."/>
            <person name="Toyoda A."/>
            <person name="Suzuki Y."/>
            <person name="Arimoto A."/>
            <person name="Ishii H."/>
            <person name="Satoh N."/>
            <person name="Nishiyama T."/>
            <person name="Hasebe M."/>
            <person name="Maruyama T."/>
            <person name="Minagawa J."/>
            <person name="Obokata J."/>
            <person name="Shigenobu S."/>
        </authorList>
    </citation>
    <scope>NUCLEOTIDE SEQUENCE [LARGE SCALE GENOMIC DNA]</scope>
</reference>
<evidence type="ECO:0000256" key="9">
    <source>
        <dbReference type="PROSITE-ProRule" id="PRU01379"/>
    </source>
</evidence>
<protein>
    <submittedName>
        <fullName evidence="11">Carboxypeptidase b</fullName>
    </submittedName>
</protein>
<dbReference type="PROSITE" id="PS52035">
    <property type="entry name" value="PEPTIDASE_M14"/>
    <property type="match status" value="1"/>
</dbReference>
<dbReference type="EMBL" id="BLXT01004030">
    <property type="protein sequence ID" value="GFO09006.1"/>
    <property type="molecule type" value="Genomic_DNA"/>
</dbReference>
<evidence type="ECO:0000259" key="10">
    <source>
        <dbReference type="PROSITE" id="PS52035"/>
    </source>
</evidence>
<keyword evidence="5" id="KW-0479">Metal-binding</keyword>
<evidence type="ECO:0000256" key="4">
    <source>
        <dbReference type="ARBA" id="ARBA00022670"/>
    </source>
</evidence>
<organism evidence="11 12">
    <name type="scientific">Plakobranchus ocellatus</name>
    <dbReference type="NCBI Taxonomy" id="259542"/>
    <lineage>
        <taxon>Eukaryota</taxon>
        <taxon>Metazoa</taxon>
        <taxon>Spiralia</taxon>
        <taxon>Lophotrochozoa</taxon>
        <taxon>Mollusca</taxon>
        <taxon>Gastropoda</taxon>
        <taxon>Heterobranchia</taxon>
        <taxon>Euthyneura</taxon>
        <taxon>Panpulmonata</taxon>
        <taxon>Sacoglossa</taxon>
        <taxon>Placobranchoidea</taxon>
        <taxon>Plakobranchidae</taxon>
        <taxon>Plakobranchus</taxon>
    </lineage>
</organism>
<evidence type="ECO:0000256" key="5">
    <source>
        <dbReference type="ARBA" id="ARBA00022723"/>
    </source>
</evidence>
<keyword evidence="3 11" id="KW-0121">Carboxypeptidase</keyword>
<evidence type="ECO:0000256" key="7">
    <source>
        <dbReference type="ARBA" id="ARBA00022833"/>
    </source>
</evidence>
<dbReference type="SMART" id="SM00631">
    <property type="entry name" value="Zn_pept"/>
    <property type="match status" value="1"/>
</dbReference>
<dbReference type="GO" id="GO:0006508">
    <property type="term" value="P:proteolysis"/>
    <property type="evidence" value="ECO:0007669"/>
    <property type="project" value="UniProtKB-KW"/>
</dbReference>
<dbReference type="GO" id="GO:0004181">
    <property type="term" value="F:metallocarboxypeptidase activity"/>
    <property type="evidence" value="ECO:0007669"/>
    <property type="project" value="InterPro"/>
</dbReference>
<evidence type="ECO:0000256" key="6">
    <source>
        <dbReference type="ARBA" id="ARBA00022801"/>
    </source>
</evidence>
<evidence type="ECO:0000313" key="11">
    <source>
        <dbReference type="EMBL" id="GFO09006.1"/>
    </source>
</evidence>
<feature type="domain" description="Peptidase M14" evidence="10">
    <location>
        <begin position="1"/>
        <end position="189"/>
    </location>
</feature>
<evidence type="ECO:0000256" key="8">
    <source>
        <dbReference type="ARBA" id="ARBA00023049"/>
    </source>
</evidence>
<dbReference type="Pfam" id="PF00246">
    <property type="entry name" value="Peptidase_M14"/>
    <property type="match status" value="1"/>
</dbReference>
<evidence type="ECO:0000256" key="1">
    <source>
        <dbReference type="ARBA" id="ARBA00001947"/>
    </source>
</evidence>
<evidence type="ECO:0000313" key="12">
    <source>
        <dbReference type="Proteomes" id="UP000735302"/>
    </source>
</evidence>
<dbReference type="Proteomes" id="UP000735302">
    <property type="component" value="Unassembled WGS sequence"/>
</dbReference>
<proteinExistence type="inferred from homology"/>
<keyword evidence="6" id="KW-0378">Hydrolase</keyword>
<dbReference type="InterPro" id="IPR057247">
    <property type="entry name" value="CARBOXYPEPT_ZN_2"/>
</dbReference>
<comment type="cofactor">
    <cofactor evidence="1">
        <name>Zn(2+)</name>
        <dbReference type="ChEBI" id="CHEBI:29105"/>
    </cofactor>
</comment>
<dbReference type="SUPFAM" id="SSF53187">
    <property type="entry name" value="Zn-dependent exopeptidases"/>
    <property type="match status" value="1"/>
</dbReference>
<dbReference type="GO" id="GO:0008270">
    <property type="term" value="F:zinc ion binding"/>
    <property type="evidence" value="ECO:0007669"/>
    <property type="project" value="InterPro"/>
</dbReference>
<comment type="similarity">
    <text evidence="2 9">Belongs to the peptidase M14 family.</text>
</comment>
<evidence type="ECO:0000256" key="3">
    <source>
        <dbReference type="ARBA" id="ARBA00022645"/>
    </source>
</evidence>
<accession>A0AAV4AL26</accession>
<gene>
    <name evidence="11" type="ORF">PoB_003551100</name>
</gene>
<keyword evidence="12" id="KW-1185">Reference proteome</keyword>
<dbReference type="PROSITE" id="PS00133">
    <property type="entry name" value="CARBOXYPEPT_ZN_2"/>
    <property type="match status" value="1"/>
</dbReference>
<comment type="caution">
    <text evidence="11">The sequence shown here is derived from an EMBL/GenBank/DDBJ whole genome shotgun (WGS) entry which is preliminary data.</text>
</comment>
<keyword evidence="8" id="KW-0482">Metalloprotease</keyword>